<dbReference type="GO" id="GO:0030983">
    <property type="term" value="F:mismatched DNA binding"/>
    <property type="evidence" value="ECO:0007669"/>
    <property type="project" value="InterPro"/>
</dbReference>
<evidence type="ECO:0000256" key="2">
    <source>
        <dbReference type="ARBA" id="ARBA00021982"/>
    </source>
</evidence>
<accession>A0A6L5GT90</accession>
<proteinExistence type="inferred from homology"/>
<evidence type="ECO:0000256" key="10">
    <source>
        <dbReference type="RuleBase" id="RU003756"/>
    </source>
</evidence>
<dbReference type="InterPro" id="IPR036187">
    <property type="entry name" value="DNA_mismatch_repair_MutS_sf"/>
</dbReference>
<dbReference type="SMART" id="SM00534">
    <property type="entry name" value="MUTSac"/>
    <property type="match status" value="1"/>
</dbReference>
<dbReference type="FunFam" id="3.40.50.300:FF:000870">
    <property type="entry name" value="MutS protein homolog 4"/>
    <property type="match status" value="1"/>
</dbReference>
<evidence type="ECO:0000256" key="1">
    <source>
        <dbReference type="ARBA" id="ARBA00006271"/>
    </source>
</evidence>
<dbReference type="FunFam" id="1.10.1420.10:FF:000007">
    <property type="entry name" value="DNA mismatch repair protein MutS"/>
    <property type="match status" value="1"/>
</dbReference>
<dbReference type="Pfam" id="PF05192">
    <property type="entry name" value="MutS_III"/>
    <property type="match status" value="1"/>
</dbReference>
<dbReference type="SMART" id="SM00533">
    <property type="entry name" value="MUTSd"/>
    <property type="match status" value="1"/>
</dbReference>
<dbReference type="PROSITE" id="PS00486">
    <property type="entry name" value="DNA_MISMATCH_REPAIR_2"/>
    <property type="match status" value="1"/>
</dbReference>
<dbReference type="SUPFAM" id="SSF55271">
    <property type="entry name" value="DNA repair protein MutS, domain I"/>
    <property type="match status" value="1"/>
</dbReference>
<dbReference type="SUPFAM" id="SSF53150">
    <property type="entry name" value="DNA repair protein MutS, domain II"/>
    <property type="match status" value="1"/>
</dbReference>
<feature type="binding site" evidence="9">
    <location>
        <begin position="622"/>
        <end position="629"/>
    </location>
    <ligand>
        <name>ATP</name>
        <dbReference type="ChEBI" id="CHEBI:30616"/>
    </ligand>
</feature>
<dbReference type="InterPro" id="IPR007860">
    <property type="entry name" value="DNA_mmatch_repair_MutS_con_dom"/>
</dbReference>
<dbReference type="GO" id="GO:0005524">
    <property type="term" value="F:ATP binding"/>
    <property type="evidence" value="ECO:0007669"/>
    <property type="project" value="UniProtKB-UniRule"/>
</dbReference>
<dbReference type="GO" id="GO:0006298">
    <property type="term" value="P:mismatch repair"/>
    <property type="evidence" value="ECO:0007669"/>
    <property type="project" value="UniProtKB-UniRule"/>
</dbReference>
<evidence type="ECO:0000256" key="3">
    <source>
        <dbReference type="ARBA" id="ARBA00022741"/>
    </source>
</evidence>
<evidence type="ECO:0000256" key="9">
    <source>
        <dbReference type="HAMAP-Rule" id="MF_00096"/>
    </source>
</evidence>
<dbReference type="SUPFAM" id="SSF52540">
    <property type="entry name" value="P-loop containing nucleoside triphosphate hydrolases"/>
    <property type="match status" value="1"/>
</dbReference>
<dbReference type="InterPro" id="IPR027417">
    <property type="entry name" value="P-loop_NTPase"/>
</dbReference>
<dbReference type="Gene3D" id="3.40.1170.10">
    <property type="entry name" value="DNA repair protein MutS, domain I"/>
    <property type="match status" value="1"/>
</dbReference>
<sequence length="893" mass="99651">MGLTPMMQQYLKMHEQVPDCIMLFRVGDFFETFFDDALTASKVLEIALTGKQCGLDEPAPMCGVPHHAAEPYIAKLVEKGYKVAVCEQMEDPSLAKGLVKREIIKVITPGTITSDGAIKAKENNYLASLYGGRSSVGLAYVDLTTGDFNTTEIPNTPGQNELMGEIGKINPSEIIMSSSLYKQSKFVQQLKMRFNCMVSLYADQHYQRDSGEEVVKNQFHVFALDALGLKDHDAAVRASGALLNYIEESQKKVLAHINHVSFYKTSEYMLLDLPTRRNLELTETLRHGEKRGSLLWVLDQTTTAMGGRMLRQWIEAPLIDRDKIETRQQYVAELVDNPGALQDFKTILGKIYDLERICGKISFGTVNPKDMLSLKQSVGMLPALKDCINSIDAPKLQAAFGQADDLEDIYQLIASAISDDAPFVLKDGGVIKTGFNQEIDDYREAQSKGKDWLKDLESEEREKTGIKSLKVKYNRVFGYFIEVTKTNLDLVPEHYIRKQTLANSERFFTPELKEMETKILGAEQRLSQLEYQIFSDIREKIMAQIKRIQQRAHDVAFLDALYSLAAVAVSNHYVRPEIADDGVIEMYNSRHPVAEMLMDEGAFVSNDCLLDLAENRMMLITGPNMAGKSTYIRQVAIITLMAQIGSFVPADSAHIGICDRIFTRIGASDDLTTGQSTFMVEMSEVSNILKNATQHSLVILDEIGRGTSTFDGVSIAWAVAEYLSNPLTIGARTLFATHYHELTQLENQQPGVKNLSIGLKETPEGVVFLRKIRHQPADQSYGIEVAQLAGFPKIVTQRARVILKELEDEAPVASLYPKDPSSADMAAENDDQISFYTEMAAQSPKPEFDNAIKPEEKDVLSQICDADLNSMTPIQALNLLSSLKTELMTEQQA</sequence>
<dbReference type="SUPFAM" id="SSF48334">
    <property type="entry name" value="DNA repair protein MutS, domain III"/>
    <property type="match status" value="1"/>
</dbReference>
<dbReference type="GO" id="GO:0005829">
    <property type="term" value="C:cytosol"/>
    <property type="evidence" value="ECO:0007669"/>
    <property type="project" value="TreeGrafter"/>
</dbReference>
<dbReference type="InterPro" id="IPR016151">
    <property type="entry name" value="DNA_mismatch_repair_MutS_N"/>
</dbReference>
<evidence type="ECO:0000256" key="6">
    <source>
        <dbReference type="ARBA" id="ARBA00023125"/>
    </source>
</evidence>
<dbReference type="FunFam" id="3.40.1170.10:FF:000001">
    <property type="entry name" value="DNA mismatch repair protein MutS"/>
    <property type="match status" value="1"/>
</dbReference>
<keyword evidence="13" id="KW-1185">Reference proteome</keyword>
<evidence type="ECO:0000256" key="4">
    <source>
        <dbReference type="ARBA" id="ARBA00022763"/>
    </source>
</evidence>
<dbReference type="Pfam" id="PF01624">
    <property type="entry name" value="MutS_I"/>
    <property type="match status" value="1"/>
</dbReference>
<dbReference type="Pfam" id="PF05188">
    <property type="entry name" value="MutS_II"/>
    <property type="match status" value="1"/>
</dbReference>
<dbReference type="InterPro" id="IPR036678">
    <property type="entry name" value="MutS_con_dom_sf"/>
</dbReference>
<dbReference type="Pfam" id="PF00488">
    <property type="entry name" value="MutS_V"/>
    <property type="match status" value="1"/>
</dbReference>
<dbReference type="EMBL" id="VOGB01000004">
    <property type="protein sequence ID" value="MQM73000.1"/>
    <property type="molecule type" value="Genomic_DNA"/>
</dbReference>
<dbReference type="AlphaFoldDB" id="A0A6L5GT90"/>
<dbReference type="CDD" id="cd03284">
    <property type="entry name" value="ABC_MutS1"/>
    <property type="match status" value="1"/>
</dbReference>
<keyword evidence="3 9" id="KW-0547">Nucleotide-binding</keyword>
<dbReference type="InterPro" id="IPR000432">
    <property type="entry name" value="DNA_mismatch_repair_MutS_C"/>
</dbReference>
<dbReference type="PANTHER" id="PTHR11361:SF34">
    <property type="entry name" value="DNA MISMATCH REPAIR PROTEIN MSH1, MITOCHONDRIAL"/>
    <property type="match status" value="1"/>
</dbReference>
<evidence type="ECO:0000313" key="13">
    <source>
        <dbReference type="Proteomes" id="UP000473648"/>
    </source>
</evidence>
<dbReference type="GO" id="GO:0140664">
    <property type="term" value="F:ATP-dependent DNA damage sensor activity"/>
    <property type="evidence" value="ECO:0007669"/>
    <property type="project" value="InterPro"/>
</dbReference>
<dbReference type="InterPro" id="IPR007861">
    <property type="entry name" value="DNA_mismatch_repair_MutS_clamp"/>
</dbReference>
<dbReference type="PANTHER" id="PTHR11361">
    <property type="entry name" value="DNA MISMATCH REPAIR PROTEIN MUTS FAMILY MEMBER"/>
    <property type="match status" value="1"/>
</dbReference>
<dbReference type="NCBIfam" id="NF003810">
    <property type="entry name" value="PRK05399.1"/>
    <property type="match status" value="1"/>
</dbReference>
<dbReference type="Gene3D" id="3.30.420.110">
    <property type="entry name" value="MutS, connector domain"/>
    <property type="match status" value="1"/>
</dbReference>
<evidence type="ECO:0000256" key="8">
    <source>
        <dbReference type="ARBA" id="ARBA00024647"/>
    </source>
</evidence>
<dbReference type="InterPro" id="IPR007696">
    <property type="entry name" value="DNA_mismatch_repair_MutS_core"/>
</dbReference>
<dbReference type="InterPro" id="IPR005748">
    <property type="entry name" value="DNA_mismatch_repair_MutS"/>
</dbReference>
<dbReference type="NCBIfam" id="TIGR01070">
    <property type="entry name" value="mutS1"/>
    <property type="match status" value="1"/>
</dbReference>
<protein>
    <recommendedName>
        <fullName evidence="2 9">DNA mismatch repair protein MutS</fullName>
    </recommendedName>
</protein>
<evidence type="ECO:0000256" key="7">
    <source>
        <dbReference type="ARBA" id="ARBA00023204"/>
    </source>
</evidence>
<keyword evidence="5 9" id="KW-0067">ATP-binding</keyword>
<dbReference type="HAMAP" id="MF_00096">
    <property type="entry name" value="MutS"/>
    <property type="match status" value="1"/>
</dbReference>
<gene>
    <name evidence="9 12" type="primary">mutS</name>
    <name evidence="12" type="ORF">FRC53_06180</name>
</gene>
<dbReference type="Gene3D" id="1.10.1420.10">
    <property type="match status" value="2"/>
</dbReference>
<evidence type="ECO:0000313" key="12">
    <source>
        <dbReference type="EMBL" id="MQM73000.1"/>
    </source>
</evidence>
<feature type="domain" description="DNA mismatch repair proteins mutS family" evidence="11">
    <location>
        <begin position="696"/>
        <end position="712"/>
    </location>
</feature>
<comment type="function">
    <text evidence="8 9">This protein is involved in the repair of mismatches in DNA. It is possible that it carries out the mismatch recognition step. This protein has a weak ATPase activity.</text>
</comment>
<name>A0A6L5GT90_9FIRM</name>
<dbReference type="GO" id="GO:0003684">
    <property type="term" value="F:damaged DNA binding"/>
    <property type="evidence" value="ECO:0007669"/>
    <property type="project" value="UniProtKB-UniRule"/>
</dbReference>
<dbReference type="InterPro" id="IPR045076">
    <property type="entry name" value="MutS"/>
</dbReference>
<dbReference type="InterPro" id="IPR007695">
    <property type="entry name" value="DNA_mismatch_repair_MutS-lik_N"/>
</dbReference>
<keyword evidence="4 9" id="KW-0227">DNA damage</keyword>
<dbReference type="PIRSF" id="PIRSF037677">
    <property type="entry name" value="DNA_mis_repair_Msh6"/>
    <property type="match status" value="1"/>
</dbReference>
<keyword evidence="7 9" id="KW-0234">DNA repair</keyword>
<evidence type="ECO:0000256" key="5">
    <source>
        <dbReference type="ARBA" id="ARBA00022840"/>
    </source>
</evidence>
<comment type="caution">
    <text evidence="12">The sequence shown here is derived from an EMBL/GenBank/DDBJ whole genome shotgun (WGS) entry which is preliminary data.</text>
</comment>
<dbReference type="Gene3D" id="3.40.50.300">
    <property type="entry name" value="P-loop containing nucleotide triphosphate hydrolases"/>
    <property type="match status" value="1"/>
</dbReference>
<dbReference type="InterPro" id="IPR017261">
    <property type="entry name" value="DNA_mismatch_repair_MutS/MSH"/>
</dbReference>
<reference evidence="12" key="1">
    <citation type="journal article" date="2020" name="Appl. Environ. Microbiol.">
        <title>Medium-Chain Fatty Acid Synthesis by 'Candidatus Weimeria bifida' gen. nov., sp. nov., and 'Candidatus Pseudoramibacter fermentans' sp. nov.</title>
        <authorList>
            <person name="Scarborough M.J."/>
            <person name="Myers K.S."/>
            <person name="Donohue T.J."/>
            <person name="Noguera D.R."/>
        </authorList>
    </citation>
    <scope>NUCLEOTIDE SEQUENCE</scope>
    <source>
        <strain evidence="12">EUB1.1</strain>
    </source>
</reference>
<keyword evidence="6 9" id="KW-0238">DNA-binding</keyword>
<comment type="similarity">
    <text evidence="1 9 10">Belongs to the DNA mismatch repair MutS family.</text>
</comment>
<evidence type="ECO:0000259" key="11">
    <source>
        <dbReference type="PROSITE" id="PS00486"/>
    </source>
</evidence>
<dbReference type="Pfam" id="PF05190">
    <property type="entry name" value="MutS_IV"/>
    <property type="match status" value="1"/>
</dbReference>
<organism evidence="12 13">
    <name type="scientific">Candidatus Pseudoramibacter fermentans</name>
    <dbReference type="NCBI Taxonomy" id="2594427"/>
    <lineage>
        <taxon>Bacteria</taxon>
        <taxon>Bacillati</taxon>
        <taxon>Bacillota</taxon>
        <taxon>Clostridia</taxon>
        <taxon>Eubacteriales</taxon>
        <taxon>Eubacteriaceae</taxon>
        <taxon>Pseudoramibacter</taxon>
    </lineage>
</organism>
<dbReference type="Proteomes" id="UP000473648">
    <property type="component" value="Unassembled WGS sequence"/>
</dbReference>